<proteinExistence type="predicted"/>
<keyword evidence="1" id="KW-0812">Transmembrane</keyword>
<keyword evidence="3" id="KW-1185">Reference proteome</keyword>
<accession>A0AAW4PKH4</accession>
<dbReference type="RefSeq" id="WP_220582450.1">
    <property type="nucleotide sequence ID" value="NZ_RKLT01000030.1"/>
</dbReference>
<name>A0AAW4PKH4_9EURY</name>
<organism evidence="2 3">
    <name type="scientific">Haloarcula nitratireducens</name>
    <dbReference type="NCBI Taxonomy" id="2487749"/>
    <lineage>
        <taxon>Archaea</taxon>
        <taxon>Methanobacteriati</taxon>
        <taxon>Methanobacteriota</taxon>
        <taxon>Stenosarchaea group</taxon>
        <taxon>Halobacteria</taxon>
        <taxon>Halobacteriales</taxon>
        <taxon>Haloarculaceae</taxon>
        <taxon>Haloarcula</taxon>
    </lineage>
</organism>
<sequence>MASVYDFNVQCGSCGDIVEATPPKSKRTFSLASAFLLGTIGMFLGLSVGVATAGFGMAATPFTLVIGLYVGYRIGVWSAEKKDGLGCPECDSHIANS</sequence>
<evidence type="ECO:0000313" key="3">
    <source>
        <dbReference type="Proteomes" id="UP001430455"/>
    </source>
</evidence>
<gene>
    <name evidence="2" type="ORF">EGH23_23655</name>
</gene>
<reference evidence="2 3" key="1">
    <citation type="submission" date="2021-06" db="EMBL/GenBank/DDBJ databases">
        <title>Halomicroarcula sp. a new haloarchaeum isolated from saline soil.</title>
        <authorList>
            <person name="Duran-Viseras A."/>
            <person name="Sanchez-Porro C."/>
            <person name="Ventosa A."/>
        </authorList>
    </citation>
    <scope>NUCLEOTIDE SEQUENCE [LARGE SCALE GENOMIC DNA]</scope>
    <source>
        <strain evidence="2 3">F27</strain>
    </source>
</reference>
<keyword evidence="1" id="KW-1133">Transmembrane helix</keyword>
<feature type="transmembrane region" description="Helical" evidence="1">
    <location>
        <begin position="29"/>
        <end position="48"/>
    </location>
</feature>
<dbReference type="Proteomes" id="UP001430455">
    <property type="component" value="Unassembled WGS sequence"/>
</dbReference>
<keyword evidence="1" id="KW-0472">Membrane</keyword>
<comment type="caution">
    <text evidence="2">The sequence shown here is derived from an EMBL/GenBank/DDBJ whole genome shotgun (WGS) entry which is preliminary data.</text>
</comment>
<evidence type="ECO:0000256" key="1">
    <source>
        <dbReference type="SAM" id="Phobius"/>
    </source>
</evidence>
<feature type="transmembrane region" description="Helical" evidence="1">
    <location>
        <begin position="54"/>
        <end position="72"/>
    </location>
</feature>
<protein>
    <submittedName>
        <fullName evidence="2">Uncharacterized protein</fullName>
    </submittedName>
</protein>
<dbReference type="EMBL" id="RKLT01000030">
    <property type="protein sequence ID" value="MBX0297865.1"/>
    <property type="molecule type" value="Genomic_DNA"/>
</dbReference>
<dbReference type="AlphaFoldDB" id="A0AAW4PKH4"/>
<evidence type="ECO:0000313" key="2">
    <source>
        <dbReference type="EMBL" id="MBX0297865.1"/>
    </source>
</evidence>